<dbReference type="SUPFAM" id="SSF51306">
    <property type="entry name" value="LexA/Signal peptidase"/>
    <property type="match status" value="1"/>
</dbReference>
<dbReference type="PROSITE" id="PS50943">
    <property type="entry name" value="HTH_CROC1"/>
    <property type="match status" value="1"/>
</dbReference>
<dbReference type="PANTHER" id="PTHR40661">
    <property type="match status" value="1"/>
</dbReference>
<keyword evidence="2" id="KW-0378">Hydrolase</keyword>
<keyword evidence="3" id="KW-0805">Transcription regulation</keyword>
<reference evidence="7" key="1">
    <citation type="submission" date="2019-10" db="EMBL/GenBank/DDBJ databases">
        <authorList>
            <person name="Ross D.E."/>
            <person name="Gulliver D."/>
        </authorList>
    </citation>
    <scope>NUCLEOTIDE SEQUENCE</scope>
    <source>
        <strain evidence="7">DER-2019</strain>
    </source>
</reference>
<dbReference type="Gene3D" id="2.10.109.10">
    <property type="entry name" value="Umud Fragment, subunit A"/>
    <property type="match status" value="1"/>
</dbReference>
<dbReference type="AlphaFoldDB" id="A0A923I537"/>
<dbReference type="PANTHER" id="PTHR40661:SF1">
    <property type="entry name" value="HTH CRO_C1-TYPE DOMAIN-CONTAINING PROTEIN"/>
    <property type="match status" value="1"/>
</dbReference>
<evidence type="ECO:0000313" key="7">
    <source>
        <dbReference type="EMBL" id="MBC3889170.1"/>
    </source>
</evidence>
<dbReference type="GO" id="GO:0006508">
    <property type="term" value="P:proteolysis"/>
    <property type="evidence" value="ECO:0007669"/>
    <property type="project" value="UniProtKB-KW"/>
</dbReference>
<evidence type="ECO:0000256" key="3">
    <source>
        <dbReference type="ARBA" id="ARBA00023015"/>
    </source>
</evidence>
<dbReference type="InterPro" id="IPR036286">
    <property type="entry name" value="LexA/Signal_pep-like_sf"/>
</dbReference>
<keyword evidence="5" id="KW-0804">Transcription</keyword>
<dbReference type="InterPro" id="IPR019756">
    <property type="entry name" value="Pept_S26A_signal_pept_1_Ser-AS"/>
</dbReference>
<dbReference type="GO" id="GO:0003677">
    <property type="term" value="F:DNA binding"/>
    <property type="evidence" value="ECO:0007669"/>
    <property type="project" value="UniProtKB-KW"/>
</dbReference>
<dbReference type="Proteomes" id="UP000616595">
    <property type="component" value="Unassembled WGS sequence"/>
</dbReference>
<dbReference type="Pfam" id="PF01381">
    <property type="entry name" value="HTH_3"/>
    <property type="match status" value="1"/>
</dbReference>
<gene>
    <name evidence="7" type="ORF">GH810_12685</name>
</gene>
<comment type="caution">
    <text evidence="7">The sequence shown here is derived from an EMBL/GenBank/DDBJ whole genome shotgun (WGS) entry which is preliminary data.</text>
</comment>
<evidence type="ECO:0000313" key="8">
    <source>
        <dbReference type="Proteomes" id="UP000616595"/>
    </source>
</evidence>
<dbReference type="SUPFAM" id="SSF47413">
    <property type="entry name" value="lambda repressor-like DNA-binding domains"/>
    <property type="match status" value="1"/>
</dbReference>
<dbReference type="EMBL" id="WJBD01000015">
    <property type="protein sequence ID" value="MBC3889170.1"/>
    <property type="molecule type" value="Genomic_DNA"/>
</dbReference>
<dbReference type="OrthoDB" id="2475196at2"/>
<dbReference type="CDD" id="cd06529">
    <property type="entry name" value="S24_LexA-like"/>
    <property type="match status" value="1"/>
</dbReference>
<evidence type="ECO:0000259" key="6">
    <source>
        <dbReference type="PROSITE" id="PS50943"/>
    </source>
</evidence>
<dbReference type="InterPro" id="IPR039418">
    <property type="entry name" value="LexA-like"/>
</dbReference>
<dbReference type="CDD" id="cd00093">
    <property type="entry name" value="HTH_XRE"/>
    <property type="match status" value="1"/>
</dbReference>
<evidence type="ECO:0000256" key="4">
    <source>
        <dbReference type="ARBA" id="ARBA00023125"/>
    </source>
</evidence>
<evidence type="ECO:0000256" key="5">
    <source>
        <dbReference type="ARBA" id="ARBA00023163"/>
    </source>
</evidence>
<protein>
    <submittedName>
        <fullName evidence="7">Helix-turn-helix domain-containing protein</fullName>
    </submittedName>
</protein>
<dbReference type="InterPro" id="IPR001387">
    <property type="entry name" value="Cro/C1-type_HTH"/>
</dbReference>
<dbReference type="InterPro" id="IPR015927">
    <property type="entry name" value="Peptidase_S24_S26A/B/C"/>
</dbReference>
<proteinExistence type="predicted"/>
<evidence type="ECO:0000256" key="2">
    <source>
        <dbReference type="ARBA" id="ARBA00022801"/>
    </source>
</evidence>
<sequence length="255" mass="28950">MIIFIEISTIILYNKTEVKTMITEKIKTLKKQSKMTAHELSEKSGIPLPTIHKLLSGETRNPKYETLKAVVTALDYQLELAPQQNREQARYSEAEIRMMTLYRQLSTDGQALLYENLAQLLHYEKDRNLKKAAEPLRELPLYLLPASAGIGSYLDSDQYEFRSFSSGTTPVAAKYAVRVSGDSMEPAFYNGDIVFVEPAAHLEEGDVGIIVINSEGYIKQFRDQQFISFNPKYPPILPNEYDAVRIAGRVLSKYN</sequence>
<feature type="domain" description="HTH cro/C1-type" evidence="6">
    <location>
        <begin position="26"/>
        <end position="81"/>
    </location>
</feature>
<dbReference type="GO" id="GO:0016020">
    <property type="term" value="C:membrane"/>
    <property type="evidence" value="ECO:0007669"/>
    <property type="project" value="InterPro"/>
</dbReference>
<keyword evidence="8" id="KW-1185">Reference proteome</keyword>
<accession>A0A923I537</accession>
<dbReference type="GO" id="GO:0004252">
    <property type="term" value="F:serine-type endopeptidase activity"/>
    <property type="evidence" value="ECO:0007669"/>
    <property type="project" value="InterPro"/>
</dbReference>
<keyword evidence="1" id="KW-0645">Protease</keyword>
<dbReference type="Pfam" id="PF00717">
    <property type="entry name" value="Peptidase_S24"/>
    <property type="match status" value="1"/>
</dbReference>
<reference evidence="7" key="2">
    <citation type="submission" date="2020-10" db="EMBL/GenBank/DDBJ databases">
        <title>Comparative genomics of the Acetobacterium genus.</title>
        <authorList>
            <person name="Marshall C."/>
            <person name="May H."/>
            <person name="Norman S."/>
        </authorList>
    </citation>
    <scope>NUCLEOTIDE SEQUENCE</scope>
    <source>
        <strain evidence="7">DER-2019</strain>
    </source>
</reference>
<dbReference type="SMART" id="SM00530">
    <property type="entry name" value="HTH_XRE"/>
    <property type="match status" value="1"/>
</dbReference>
<evidence type="ECO:0000256" key="1">
    <source>
        <dbReference type="ARBA" id="ARBA00022670"/>
    </source>
</evidence>
<keyword evidence="4" id="KW-0238">DNA-binding</keyword>
<organism evidence="7 8">
    <name type="scientific">Acetobacterium paludosum</name>
    <dbReference type="NCBI Taxonomy" id="52693"/>
    <lineage>
        <taxon>Bacteria</taxon>
        <taxon>Bacillati</taxon>
        <taxon>Bacillota</taxon>
        <taxon>Clostridia</taxon>
        <taxon>Eubacteriales</taxon>
        <taxon>Eubacteriaceae</taxon>
        <taxon>Acetobacterium</taxon>
    </lineage>
</organism>
<dbReference type="InterPro" id="IPR010982">
    <property type="entry name" value="Lambda_DNA-bd_dom_sf"/>
</dbReference>
<name>A0A923I537_9FIRM</name>
<dbReference type="Gene3D" id="1.10.260.40">
    <property type="entry name" value="lambda repressor-like DNA-binding domains"/>
    <property type="match status" value="1"/>
</dbReference>
<dbReference type="PROSITE" id="PS00501">
    <property type="entry name" value="SPASE_I_1"/>
    <property type="match status" value="1"/>
</dbReference>